<feature type="transmembrane region" description="Helical" evidence="7">
    <location>
        <begin position="68"/>
        <end position="95"/>
    </location>
</feature>
<gene>
    <name evidence="9" type="ORF">H4W31_002522</name>
</gene>
<dbReference type="EMBL" id="JADBEB010000001">
    <property type="protein sequence ID" value="MBE1486884.1"/>
    <property type="molecule type" value="Genomic_DNA"/>
</dbReference>
<feature type="transmembrane region" description="Helical" evidence="7">
    <location>
        <begin position="21"/>
        <end position="48"/>
    </location>
</feature>
<dbReference type="PANTHER" id="PTHR30151">
    <property type="entry name" value="ALKANE SULFONATE ABC TRANSPORTER-RELATED, MEMBRANE SUBUNIT"/>
    <property type="match status" value="1"/>
</dbReference>
<dbReference type="Proteomes" id="UP000649753">
    <property type="component" value="Unassembled WGS sequence"/>
</dbReference>
<comment type="subcellular location">
    <subcellularLocation>
        <location evidence="1 7">Cell membrane</location>
        <topology evidence="1 7">Multi-pass membrane protein</topology>
    </subcellularLocation>
</comment>
<feature type="transmembrane region" description="Helical" evidence="7">
    <location>
        <begin position="226"/>
        <end position="247"/>
    </location>
</feature>
<dbReference type="PANTHER" id="PTHR30151:SF20">
    <property type="entry name" value="ABC TRANSPORTER PERMEASE PROTEIN HI_0355-RELATED"/>
    <property type="match status" value="1"/>
</dbReference>
<feature type="transmembrane region" description="Helical" evidence="7">
    <location>
        <begin position="136"/>
        <end position="156"/>
    </location>
</feature>
<dbReference type="Pfam" id="PF00528">
    <property type="entry name" value="BPD_transp_1"/>
    <property type="match status" value="1"/>
</dbReference>
<keyword evidence="4 7" id="KW-0812">Transmembrane</keyword>
<feature type="transmembrane region" description="Helical" evidence="7">
    <location>
        <begin position="107"/>
        <end position="130"/>
    </location>
</feature>
<reference evidence="9" key="1">
    <citation type="submission" date="2020-10" db="EMBL/GenBank/DDBJ databases">
        <title>Sequencing the genomes of 1000 actinobacteria strains.</title>
        <authorList>
            <person name="Klenk H.-P."/>
        </authorList>
    </citation>
    <scope>NUCLEOTIDE SEQUENCE</scope>
    <source>
        <strain evidence="9">DSM 46832</strain>
    </source>
</reference>
<dbReference type="RefSeq" id="WP_192766828.1">
    <property type="nucleotide sequence ID" value="NZ_JADBEB010000001.1"/>
</dbReference>
<evidence type="ECO:0000256" key="7">
    <source>
        <dbReference type="RuleBase" id="RU363032"/>
    </source>
</evidence>
<sequence>MARRAGRAAVRGGRKVLSIVGAPLLGTAGFIAAWWTAVAALEIAPYLVPSPPAVVAAFGRLPGYLLQNAWVTLVEALTGFGLAIATAVLVGAALATSRGLERALYPMLLVLSAIPKPALAPLLLAIGGFGQGPKVVLVWLMCFFPVVLATSAGLTSTPAELAELARTLSASRWATFVKFRLPAALPQIFVGLKTALPLAVIGAVVAELFGAVAGLGFVIQTAGTDAALAFAAVALLGTMSVTLFYALTAVQRRIAPWIPHTTA</sequence>
<evidence type="ECO:0000256" key="5">
    <source>
        <dbReference type="ARBA" id="ARBA00022989"/>
    </source>
</evidence>
<evidence type="ECO:0000259" key="8">
    <source>
        <dbReference type="PROSITE" id="PS50928"/>
    </source>
</evidence>
<keyword evidence="10" id="KW-1185">Reference proteome</keyword>
<proteinExistence type="inferred from homology"/>
<dbReference type="PROSITE" id="PS50928">
    <property type="entry name" value="ABC_TM1"/>
    <property type="match status" value="1"/>
</dbReference>
<evidence type="ECO:0000256" key="1">
    <source>
        <dbReference type="ARBA" id="ARBA00004651"/>
    </source>
</evidence>
<evidence type="ECO:0000256" key="3">
    <source>
        <dbReference type="ARBA" id="ARBA00022475"/>
    </source>
</evidence>
<comment type="similarity">
    <text evidence="7">Belongs to the binding-protein-dependent transport system permease family.</text>
</comment>
<feature type="transmembrane region" description="Helical" evidence="7">
    <location>
        <begin position="195"/>
        <end position="220"/>
    </location>
</feature>
<keyword evidence="3" id="KW-1003">Cell membrane</keyword>
<dbReference type="Gene3D" id="1.10.3720.10">
    <property type="entry name" value="MetI-like"/>
    <property type="match status" value="1"/>
</dbReference>
<dbReference type="InterPro" id="IPR006042">
    <property type="entry name" value="Xan_ur_permease"/>
</dbReference>
<evidence type="ECO:0000313" key="10">
    <source>
        <dbReference type="Proteomes" id="UP000649753"/>
    </source>
</evidence>
<dbReference type="GO" id="GO:0005886">
    <property type="term" value="C:plasma membrane"/>
    <property type="evidence" value="ECO:0007669"/>
    <property type="project" value="UniProtKB-SubCell"/>
</dbReference>
<keyword evidence="5 7" id="KW-1133">Transmembrane helix</keyword>
<dbReference type="InterPro" id="IPR035906">
    <property type="entry name" value="MetI-like_sf"/>
</dbReference>
<dbReference type="AlphaFoldDB" id="A0A927R4U9"/>
<protein>
    <submittedName>
        <fullName evidence="9">NitT/TauT family transport system permease protein</fullName>
    </submittedName>
</protein>
<dbReference type="InterPro" id="IPR000515">
    <property type="entry name" value="MetI-like"/>
</dbReference>
<evidence type="ECO:0000256" key="6">
    <source>
        <dbReference type="ARBA" id="ARBA00023136"/>
    </source>
</evidence>
<accession>A0A927R4U9</accession>
<evidence type="ECO:0000313" key="9">
    <source>
        <dbReference type="EMBL" id="MBE1486884.1"/>
    </source>
</evidence>
<keyword evidence="6 7" id="KW-0472">Membrane</keyword>
<organism evidence="9 10">
    <name type="scientific">Plantactinospora soyae</name>
    <dbReference type="NCBI Taxonomy" id="1544732"/>
    <lineage>
        <taxon>Bacteria</taxon>
        <taxon>Bacillati</taxon>
        <taxon>Actinomycetota</taxon>
        <taxon>Actinomycetes</taxon>
        <taxon>Micromonosporales</taxon>
        <taxon>Micromonosporaceae</taxon>
        <taxon>Plantactinospora</taxon>
    </lineage>
</organism>
<dbReference type="CDD" id="cd06261">
    <property type="entry name" value="TM_PBP2"/>
    <property type="match status" value="1"/>
</dbReference>
<name>A0A927R4U9_9ACTN</name>
<keyword evidence="2 7" id="KW-0813">Transport</keyword>
<feature type="domain" description="ABC transmembrane type-1" evidence="8">
    <location>
        <begin position="69"/>
        <end position="251"/>
    </location>
</feature>
<dbReference type="PROSITE" id="PS01116">
    <property type="entry name" value="XANTH_URACIL_PERMASE"/>
    <property type="match status" value="1"/>
</dbReference>
<evidence type="ECO:0000256" key="2">
    <source>
        <dbReference type="ARBA" id="ARBA00022448"/>
    </source>
</evidence>
<evidence type="ECO:0000256" key="4">
    <source>
        <dbReference type="ARBA" id="ARBA00022692"/>
    </source>
</evidence>
<dbReference type="GO" id="GO:0022857">
    <property type="term" value="F:transmembrane transporter activity"/>
    <property type="evidence" value="ECO:0007669"/>
    <property type="project" value="InterPro"/>
</dbReference>
<comment type="caution">
    <text evidence="9">The sequence shown here is derived from an EMBL/GenBank/DDBJ whole genome shotgun (WGS) entry which is preliminary data.</text>
</comment>
<dbReference type="SUPFAM" id="SSF161098">
    <property type="entry name" value="MetI-like"/>
    <property type="match status" value="1"/>
</dbReference>